<name>A0A5P1E467_ASPOF</name>
<dbReference type="EMBL" id="CM007389">
    <property type="protein sequence ID" value="ONK57424.1"/>
    <property type="molecule type" value="Genomic_DNA"/>
</dbReference>
<dbReference type="AlphaFoldDB" id="A0A5P1E467"/>
<dbReference type="OrthoDB" id="294702at2759"/>
<protein>
    <recommendedName>
        <fullName evidence="2">AB hydrolase-1 domain-containing protein</fullName>
    </recommendedName>
</protein>
<dbReference type="PANTHER" id="PTHR45763">
    <property type="entry name" value="HYDROLASE, ALPHA/BETA FOLD FAMILY PROTEIN, EXPRESSED-RELATED"/>
    <property type="match status" value="1"/>
</dbReference>
<gene>
    <name evidence="3" type="ORF">A4U43_C09F380</name>
</gene>
<accession>A0A5P1E467</accession>
<dbReference type="Proteomes" id="UP000243459">
    <property type="component" value="Chromosome 9"/>
</dbReference>
<evidence type="ECO:0000256" key="1">
    <source>
        <dbReference type="SAM" id="MobiDB-lite"/>
    </source>
</evidence>
<keyword evidence="4" id="KW-1185">Reference proteome</keyword>
<feature type="compositionally biased region" description="Low complexity" evidence="1">
    <location>
        <begin position="1"/>
        <end position="14"/>
    </location>
</feature>
<feature type="region of interest" description="Disordered" evidence="1">
    <location>
        <begin position="1"/>
        <end position="30"/>
    </location>
</feature>
<feature type="domain" description="AB hydrolase-1" evidence="2">
    <location>
        <begin position="98"/>
        <end position="345"/>
    </location>
</feature>
<dbReference type="FunFam" id="3.40.50.1820:FF:000270">
    <property type="entry name" value="Alpha/beta-Hydrolases superfamily protein"/>
    <property type="match status" value="1"/>
</dbReference>
<reference evidence="4" key="1">
    <citation type="journal article" date="2017" name="Nat. Commun.">
        <title>The asparagus genome sheds light on the origin and evolution of a young Y chromosome.</title>
        <authorList>
            <person name="Harkess A."/>
            <person name="Zhou J."/>
            <person name="Xu C."/>
            <person name="Bowers J.E."/>
            <person name="Van der Hulst R."/>
            <person name="Ayyampalayam S."/>
            <person name="Mercati F."/>
            <person name="Riccardi P."/>
            <person name="McKain M.R."/>
            <person name="Kakrana A."/>
            <person name="Tang H."/>
            <person name="Ray J."/>
            <person name="Groenendijk J."/>
            <person name="Arikit S."/>
            <person name="Mathioni S.M."/>
            <person name="Nakano M."/>
            <person name="Shan H."/>
            <person name="Telgmann-Rauber A."/>
            <person name="Kanno A."/>
            <person name="Yue Z."/>
            <person name="Chen H."/>
            <person name="Li W."/>
            <person name="Chen Y."/>
            <person name="Xu X."/>
            <person name="Zhang Y."/>
            <person name="Luo S."/>
            <person name="Chen H."/>
            <person name="Gao J."/>
            <person name="Mao Z."/>
            <person name="Pires J.C."/>
            <person name="Luo M."/>
            <person name="Kudrna D."/>
            <person name="Wing R.A."/>
            <person name="Meyers B.C."/>
            <person name="Yi K."/>
            <person name="Kong H."/>
            <person name="Lavrijsen P."/>
            <person name="Sunseri F."/>
            <person name="Falavigna A."/>
            <person name="Ye Y."/>
            <person name="Leebens-Mack J.H."/>
            <person name="Chen G."/>
        </authorList>
    </citation>
    <scope>NUCLEOTIDE SEQUENCE [LARGE SCALE GENOMIC DNA]</scope>
    <source>
        <strain evidence="4">cv. DH0086</strain>
    </source>
</reference>
<dbReference type="Pfam" id="PF00561">
    <property type="entry name" value="Abhydrolase_1"/>
    <property type="match status" value="1"/>
</dbReference>
<proteinExistence type="predicted"/>
<dbReference type="InterPro" id="IPR000073">
    <property type="entry name" value="AB_hydrolase_1"/>
</dbReference>
<evidence type="ECO:0000259" key="2">
    <source>
        <dbReference type="Pfam" id="PF00561"/>
    </source>
</evidence>
<dbReference type="Gramene" id="ONK57424">
    <property type="protein sequence ID" value="ONK57424"/>
    <property type="gene ID" value="A4U43_C09F380"/>
</dbReference>
<dbReference type="PANTHER" id="PTHR45763:SF51">
    <property type="entry name" value="ALPHA_BETA-HYDROLASES SUPERFAMILY PROTEIN"/>
    <property type="match status" value="1"/>
</dbReference>
<sequence length="365" mass="40779">MAAAGRKVSAASARSHTRNKMSKRPSSSSSPAILKNLSAILLVGLAAWTYRSIQPPPPKICGSPEGPPVTASRIKLKDGRHLAYLESGVPKEKANYKIIYVHGFYSCRHDTLPISQQVLEELGIYLVSFDRAGYGESDPDEKKTEKSTPLDIEELADQLGFGSKFYVIGFSMGGEVIWGCLKYIPHRLAGAALLAPVANVSKAAWDEQLLPDQWAVRVAHHLPWLTYWWNTQKWFPASSVIAVRPELFSPGDLKVLSKFISRPHYQDQILQQGEYNSLHRDMMVGFGHWEFDPTDLENPFPNGEGSVHLWHGAEDRIVSVITSRYLSQKLPWVRYHELQDAGHMFPLADGMADSMVQSLLLGDDK</sequence>
<organism evidence="3 4">
    <name type="scientific">Asparagus officinalis</name>
    <name type="common">Garden asparagus</name>
    <dbReference type="NCBI Taxonomy" id="4686"/>
    <lineage>
        <taxon>Eukaryota</taxon>
        <taxon>Viridiplantae</taxon>
        <taxon>Streptophyta</taxon>
        <taxon>Embryophyta</taxon>
        <taxon>Tracheophyta</taxon>
        <taxon>Spermatophyta</taxon>
        <taxon>Magnoliopsida</taxon>
        <taxon>Liliopsida</taxon>
        <taxon>Asparagales</taxon>
        <taxon>Asparagaceae</taxon>
        <taxon>Asparagoideae</taxon>
        <taxon>Asparagus</taxon>
    </lineage>
</organism>
<dbReference type="InterPro" id="IPR029058">
    <property type="entry name" value="AB_hydrolase_fold"/>
</dbReference>
<dbReference type="Gene3D" id="3.40.50.1820">
    <property type="entry name" value="alpha/beta hydrolase"/>
    <property type="match status" value="1"/>
</dbReference>
<dbReference type="OMA" id="PWIAGTQ"/>
<evidence type="ECO:0000313" key="3">
    <source>
        <dbReference type="EMBL" id="ONK57424.1"/>
    </source>
</evidence>
<dbReference type="SUPFAM" id="SSF53474">
    <property type="entry name" value="alpha/beta-Hydrolases"/>
    <property type="match status" value="1"/>
</dbReference>
<evidence type="ECO:0000313" key="4">
    <source>
        <dbReference type="Proteomes" id="UP000243459"/>
    </source>
</evidence>